<dbReference type="PANTHER" id="PTHR16207">
    <property type="entry name" value="SET DOMAIN-CONTAINING PROTEIN"/>
    <property type="match status" value="1"/>
</dbReference>
<dbReference type="Gene3D" id="3.90.228.10">
    <property type="match status" value="1"/>
</dbReference>
<dbReference type="EMBL" id="JAIPUX010000439">
    <property type="protein sequence ID" value="KAH0630131.1"/>
    <property type="molecule type" value="Genomic_DNA"/>
</dbReference>
<reference evidence="3 4" key="1">
    <citation type="journal article" date="2022" name="Gigascience">
        <title>A chromosome-level genome assembly and annotation of the desert horned lizard, Phrynosoma platyrhinos, provides insight into chromosomal rearrangements among reptiles.</title>
        <authorList>
            <person name="Koochekian N."/>
            <person name="Ascanio A."/>
            <person name="Farleigh K."/>
            <person name="Card D.C."/>
            <person name="Schield D.R."/>
            <person name="Castoe T.A."/>
            <person name="Jezkova T."/>
        </authorList>
    </citation>
    <scope>NUCLEOTIDE SEQUENCE [LARGE SCALE GENOMIC DNA]</scope>
    <source>
        <strain evidence="3">NK-2021</strain>
    </source>
</reference>
<gene>
    <name evidence="3" type="ORF">JD844_012793</name>
</gene>
<feature type="domain" description="TASOR pseudo-PARP" evidence="2">
    <location>
        <begin position="157"/>
        <end position="309"/>
    </location>
</feature>
<proteinExistence type="predicted"/>
<feature type="compositionally biased region" description="Acidic residues" evidence="1">
    <location>
        <begin position="43"/>
        <end position="59"/>
    </location>
</feature>
<dbReference type="InterPro" id="IPR022188">
    <property type="entry name" value="TASOR_DUF3715"/>
</dbReference>
<dbReference type="Pfam" id="PF12509">
    <property type="entry name" value="DUF3715"/>
    <property type="match status" value="1"/>
</dbReference>
<feature type="region of interest" description="Disordered" evidence="1">
    <location>
        <begin position="1"/>
        <end position="91"/>
    </location>
</feature>
<accession>A0ABQ7TL71</accession>
<evidence type="ECO:0000256" key="1">
    <source>
        <dbReference type="SAM" id="MobiDB-lite"/>
    </source>
</evidence>
<keyword evidence="4" id="KW-1185">Reference proteome</keyword>
<sequence length="603" mass="68800">MADAEAMSGGEKTPEAPQRAEAAEEEDSFPQNGDRSERSRREEEEDEEEEEEEEEEEAAMEERGSPRNGHRKGGTSSLPKAPEDLPLKKNFQIPRKIREKKALFQPLAKESREFEDVVNILHSSYLEIHSKDNFIYKQASLIHNELFEKEFIEKRRELKRDGRSEKELAETYAFLKVDRELVQNICENGLQAGHSKITVLGSPSRGVYLSRYADLLQANPLEGKATGDIIIFKVIKGRTKTIYDNLAGNPVDSTIKSALDPTPKYECHISKNANRVTSVLNYRAFERTQYYFYEYGFDEIRQRPRHVCPYAVVSFSCKGEKVQNYLSQTRSKISNMDKSTDKTSYTLWNGQLLNRGTLVCHAALKSETRPLLPCKLPEKLDVDMVMSIEHLKQRVSTRVLQKETYSGEREEGGRSPDEHRGKKTSKRHHSAERERSRDLSSKKARLPISEGHKTKDLCPSESTPHSPSVSRPPSPLIAGTSSLVPRLPAREVSLKRSIPRFQERQVETDSGFKGEIREEIPVLLPQEISTHRDHCILGTEADDSEQEVETDRVLQAHPDLVMRRYLMPIDFYILPPYGSTAHWVRAQVHRAASSQPPTPPPHY</sequence>
<protein>
    <recommendedName>
        <fullName evidence="2">TASOR pseudo-PARP domain-containing protein</fullName>
    </recommendedName>
</protein>
<organism evidence="3 4">
    <name type="scientific">Phrynosoma platyrhinos</name>
    <name type="common">Desert horned lizard</name>
    <dbReference type="NCBI Taxonomy" id="52577"/>
    <lineage>
        <taxon>Eukaryota</taxon>
        <taxon>Metazoa</taxon>
        <taxon>Chordata</taxon>
        <taxon>Craniata</taxon>
        <taxon>Vertebrata</taxon>
        <taxon>Euteleostomi</taxon>
        <taxon>Lepidosauria</taxon>
        <taxon>Squamata</taxon>
        <taxon>Bifurcata</taxon>
        <taxon>Unidentata</taxon>
        <taxon>Episquamata</taxon>
        <taxon>Toxicofera</taxon>
        <taxon>Iguania</taxon>
        <taxon>Phrynosomatidae</taxon>
        <taxon>Phrynosomatinae</taxon>
        <taxon>Phrynosoma</taxon>
    </lineage>
</organism>
<feature type="compositionally biased region" description="Basic residues" evidence="1">
    <location>
        <begin position="421"/>
        <end position="430"/>
    </location>
</feature>
<feature type="compositionally biased region" description="Basic and acidic residues" evidence="1">
    <location>
        <begin position="405"/>
        <end position="420"/>
    </location>
</feature>
<name>A0ABQ7TL71_PHRPL</name>
<dbReference type="PANTHER" id="PTHR16207:SF1">
    <property type="entry name" value="PROTEIN TASOR"/>
    <property type="match status" value="1"/>
</dbReference>
<evidence type="ECO:0000259" key="2">
    <source>
        <dbReference type="Pfam" id="PF12509"/>
    </source>
</evidence>
<dbReference type="SUPFAM" id="SSF56399">
    <property type="entry name" value="ADP-ribosylation"/>
    <property type="match status" value="1"/>
</dbReference>
<evidence type="ECO:0000313" key="4">
    <source>
        <dbReference type="Proteomes" id="UP000826234"/>
    </source>
</evidence>
<feature type="compositionally biased region" description="Basic and acidic residues" evidence="1">
    <location>
        <begin position="431"/>
        <end position="441"/>
    </location>
</feature>
<comment type="caution">
    <text evidence="3">The sequence shown here is derived from an EMBL/GenBank/DDBJ whole genome shotgun (WGS) entry which is preliminary data.</text>
</comment>
<dbReference type="InterPro" id="IPR046432">
    <property type="entry name" value="TASOR"/>
</dbReference>
<evidence type="ECO:0000313" key="3">
    <source>
        <dbReference type="EMBL" id="KAH0630131.1"/>
    </source>
</evidence>
<dbReference type="Proteomes" id="UP000826234">
    <property type="component" value="Unassembled WGS sequence"/>
</dbReference>
<feature type="region of interest" description="Disordered" evidence="1">
    <location>
        <begin position="399"/>
        <end position="482"/>
    </location>
</feature>